<feature type="non-terminal residue" evidence="1">
    <location>
        <position position="1"/>
    </location>
</feature>
<gene>
    <name evidence="1" type="ORF">A4U43_C07F29940</name>
</gene>
<dbReference type="AlphaFoldDB" id="A0A5P1EJ20"/>
<organism evidence="1 2">
    <name type="scientific">Asparagus officinalis</name>
    <name type="common">Garden asparagus</name>
    <dbReference type="NCBI Taxonomy" id="4686"/>
    <lineage>
        <taxon>Eukaryota</taxon>
        <taxon>Viridiplantae</taxon>
        <taxon>Streptophyta</taxon>
        <taxon>Embryophyta</taxon>
        <taxon>Tracheophyta</taxon>
        <taxon>Spermatophyta</taxon>
        <taxon>Magnoliopsida</taxon>
        <taxon>Liliopsida</taxon>
        <taxon>Asparagales</taxon>
        <taxon>Asparagaceae</taxon>
        <taxon>Asparagoideae</taxon>
        <taxon>Asparagus</taxon>
    </lineage>
</organism>
<dbReference type="Gramene" id="ONK64789">
    <property type="protein sequence ID" value="ONK64789"/>
    <property type="gene ID" value="A4U43_C07F29940"/>
</dbReference>
<sequence>EVDTIAGALIEAAELAPEPVSSCRPGKELVGLVEDTAGHAASYSQPKAEEIVEYYDASEKERGPWPIPHRISEVDFKEWEKAKAMLLGEPLGPHSPRQELSKDEKFVPLAFLDKETSILGSSSTPITAVQKFSLRRDNRALRSMPIIGLHLALKAYFLRGALLEQELFERFAHMHDAPQRVGVPVGGGEGREVKKMRTSYISFPSFSNHCNRAFDFVRG</sequence>
<dbReference type="EMBL" id="CM007387">
    <property type="protein sequence ID" value="ONK64789.1"/>
    <property type="molecule type" value="Genomic_DNA"/>
</dbReference>
<keyword evidence="2" id="KW-1185">Reference proteome</keyword>
<proteinExistence type="predicted"/>
<reference evidence="2" key="1">
    <citation type="journal article" date="2017" name="Nat. Commun.">
        <title>The asparagus genome sheds light on the origin and evolution of a young Y chromosome.</title>
        <authorList>
            <person name="Harkess A."/>
            <person name="Zhou J."/>
            <person name="Xu C."/>
            <person name="Bowers J.E."/>
            <person name="Van der Hulst R."/>
            <person name="Ayyampalayam S."/>
            <person name="Mercati F."/>
            <person name="Riccardi P."/>
            <person name="McKain M.R."/>
            <person name="Kakrana A."/>
            <person name="Tang H."/>
            <person name="Ray J."/>
            <person name="Groenendijk J."/>
            <person name="Arikit S."/>
            <person name="Mathioni S.M."/>
            <person name="Nakano M."/>
            <person name="Shan H."/>
            <person name="Telgmann-Rauber A."/>
            <person name="Kanno A."/>
            <person name="Yue Z."/>
            <person name="Chen H."/>
            <person name="Li W."/>
            <person name="Chen Y."/>
            <person name="Xu X."/>
            <person name="Zhang Y."/>
            <person name="Luo S."/>
            <person name="Chen H."/>
            <person name="Gao J."/>
            <person name="Mao Z."/>
            <person name="Pires J.C."/>
            <person name="Luo M."/>
            <person name="Kudrna D."/>
            <person name="Wing R.A."/>
            <person name="Meyers B.C."/>
            <person name="Yi K."/>
            <person name="Kong H."/>
            <person name="Lavrijsen P."/>
            <person name="Sunseri F."/>
            <person name="Falavigna A."/>
            <person name="Ye Y."/>
            <person name="Leebens-Mack J.H."/>
            <person name="Chen G."/>
        </authorList>
    </citation>
    <scope>NUCLEOTIDE SEQUENCE [LARGE SCALE GENOMIC DNA]</scope>
    <source>
        <strain evidence="2">cv. DH0086</strain>
    </source>
</reference>
<evidence type="ECO:0000313" key="2">
    <source>
        <dbReference type="Proteomes" id="UP000243459"/>
    </source>
</evidence>
<protein>
    <submittedName>
        <fullName evidence="1">Uncharacterized protein</fullName>
    </submittedName>
</protein>
<dbReference type="Proteomes" id="UP000243459">
    <property type="component" value="Chromosome 7"/>
</dbReference>
<evidence type="ECO:0000313" key="1">
    <source>
        <dbReference type="EMBL" id="ONK64789.1"/>
    </source>
</evidence>
<name>A0A5P1EJ20_ASPOF</name>
<accession>A0A5P1EJ20</accession>